<evidence type="ECO:0000256" key="3">
    <source>
        <dbReference type="ARBA" id="ARBA00022692"/>
    </source>
</evidence>
<gene>
    <name evidence="10" type="ORF">E2R54_02930</name>
</gene>
<comment type="similarity">
    <text evidence="6">Belongs to the ABC-4 integral membrane protein family.</text>
</comment>
<dbReference type="PANTHER" id="PTHR30572">
    <property type="entry name" value="MEMBRANE COMPONENT OF TRANSPORTER-RELATED"/>
    <property type="match status" value="1"/>
</dbReference>
<dbReference type="RefSeq" id="WP_133398642.1">
    <property type="nucleotide sequence ID" value="NZ_SMZX01000001.1"/>
</dbReference>
<evidence type="ECO:0000256" key="8">
    <source>
        <dbReference type="SAM" id="Phobius"/>
    </source>
</evidence>
<protein>
    <submittedName>
        <fullName evidence="10">FtsX-like permease family protein</fullName>
    </submittedName>
</protein>
<feature type="transmembrane region" description="Helical" evidence="8">
    <location>
        <begin position="917"/>
        <end position="938"/>
    </location>
</feature>
<name>A0A4V3B3Q9_9MICO</name>
<dbReference type="InterPro" id="IPR003838">
    <property type="entry name" value="ABC3_permease_C"/>
</dbReference>
<evidence type="ECO:0000256" key="6">
    <source>
        <dbReference type="ARBA" id="ARBA00038076"/>
    </source>
</evidence>
<organism evidence="10 11">
    <name type="scientific">Microbacterium oleivorans</name>
    <dbReference type="NCBI Taxonomy" id="273677"/>
    <lineage>
        <taxon>Bacteria</taxon>
        <taxon>Bacillati</taxon>
        <taxon>Actinomycetota</taxon>
        <taxon>Actinomycetes</taxon>
        <taxon>Micrococcales</taxon>
        <taxon>Microbacteriaceae</taxon>
        <taxon>Microbacterium</taxon>
    </lineage>
</organism>
<evidence type="ECO:0000256" key="2">
    <source>
        <dbReference type="ARBA" id="ARBA00022475"/>
    </source>
</evidence>
<evidence type="ECO:0000256" key="1">
    <source>
        <dbReference type="ARBA" id="ARBA00004651"/>
    </source>
</evidence>
<sequence>MTAVQDRPRADAGARRRAERPKSSRTARLRVSARIARRQVRRAWVSSLLIMSLIALPIAGMAGVAVMVSSTFATPAERVTVQLGRMSAWVEPVWAADAGFWQDPEDPYEYGNESQWGGSDGSTEPDPTADPARVLDPGTEIVPLSFGDERIETVAGNAGARAIAGDVADERFAGAYALIDGRAPSSDGEVLVSPAVLERAGLTIGRTLTLTNGEQFTITGTFDDATAADADPVLAFFDADRYSPVRSFLPDIDIDTDLLSALNAAGFGVYAREFVVDPPPFDQPFDDYSIPTTAELDQQRELGLAAGIGGGGLAAGYMVVMLAGAAFAVSARRQQRALAIAASVGAEPRDLRRIVLFQGAVLGLIAGGVGLAVGVAGAAILMPLLANGSATAFWGFHVPWLLLVGVLIFAVLVGSASAWMPARTVGRSDTISALRGARRPMKVTAARPLWGSLLIIVGIAVTIVSGIAAGAVAISTTIPWDSPLRWLPIVGIVGGPILAQVGILVSGRWLLWLASRLLSRIGLAARLASRDAVANGARTVPAFAAIGATVFVGVFAVAMGMMSAEQSARNYGYSAPVGTVVAAIGPMDDPLLSAEVAEKAAKEAERLFTSSGALELRAVSSQPDVFYVETSADLPADLDHVMLVKPARSLLSPEEDGGRGVSYSGDPTDNIAVVDVDGLETAMGIALTPAQREAYNDGAVIVTDDTYITDGRVEVAAWSARDYFERSVPSNVWHDEVGMADPRWERSAPAIPVAAPHQRIISAVAPSTARAWGMGVVPRHVLATFPEGSQMNSQDHLSELAEALTTDDYQISLYRETGPASPAVWLVPLLSAVTVLVLGASAVALGLARFERRPDDATLAAVGGTPGLRRRIGLWQGLVIAGFGTFAGATAGILPPIGFWLQSQTGYEPLSLADIPWWLLGVLAVALPLGIAAVNWLVPPREPELTRRNVIA</sequence>
<feature type="transmembrane region" description="Helical" evidence="8">
    <location>
        <begin position="359"/>
        <end position="386"/>
    </location>
</feature>
<feature type="transmembrane region" description="Helical" evidence="8">
    <location>
        <begin position="878"/>
        <end position="897"/>
    </location>
</feature>
<feature type="transmembrane region" description="Helical" evidence="8">
    <location>
        <begin position="449"/>
        <end position="474"/>
    </location>
</feature>
<feature type="transmembrane region" description="Helical" evidence="8">
    <location>
        <begin position="302"/>
        <end position="329"/>
    </location>
</feature>
<feature type="transmembrane region" description="Helical" evidence="8">
    <location>
        <begin position="486"/>
        <end position="511"/>
    </location>
</feature>
<evidence type="ECO:0000256" key="4">
    <source>
        <dbReference type="ARBA" id="ARBA00022989"/>
    </source>
</evidence>
<dbReference type="EMBL" id="SMZX01000001">
    <property type="protein sequence ID" value="TDL45433.1"/>
    <property type="molecule type" value="Genomic_DNA"/>
</dbReference>
<feature type="transmembrane region" description="Helical" evidence="8">
    <location>
        <begin position="825"/>
        <end position="848"/>
    </location>
</feature>
<dbReference type="AlphaFoldDB" id="A0A4V3B3Q9"/>
<evidence type="ECO:0000259" key="9">
    <source>
        <dbReference type="Pfam" id="PF02687"/>
    </source>
</evidence>
<reference evidence="10 11" key="1">
    <citation type="submission" date="2019-03" db="EMBL/GenBank/DDBJ databases">
        <title>Genome Sequencing and Assembly of Various Microbes Isolated from Partially Reclaimed Soil and Acid Mine Drainage (AMD) Site.</title>
        <authorList>
            <person name="Steinbock B."/>
            <person name="Bechtold R."/>
            <person name="Sevigny J.L."/>
            <person name="Thomas D."/>
            <person name="Cuthill L.R."/>
            <person name="Aveiro Johannsen E.J."/>
            <person name="Thomas K."/>
            <person name="Ghosh A."/>
        </authorList>
    </citation>
    <scope>NUCLEOTIDE SEQUENCE [LARGE SCALE GENOMIC DNA]</scope>
    <source>
        <strain evidence="10 11">F-B2</strain>
    </source>
</reference>
<feature type="domain" description="ABC3 transporter permease C-terminal" evidence="9">
    <location>
        <begin position="321"/>
        <end position="427"/>
    </location>
</feature>
<keyword evidence="4 8" id="KW-1133">Transmembrane helix</keyword>
<feature type="transmembrane region" description="Helical" evidence="8">
    <location>
        <begin position="540"/>
        <end position="562"/>
    </location>
</feature>
<dbReference type="InterPro" id="IPR050250">
    <property type="entry name" value="Macrolide_Exporter_MacB"/>
</dbReference>
<dbReference type="STRING" id="273677.BW34_01207"/>
<evidence type="ECO:0000313" key="11">
    <source>
        <dbReference type="Proteomes" id="UP000295633"/>
    </source>
</evidence>
<evidence type="ECO:0000313" key="10">
    <source>
        <dbReference type="EMBL" id="TDL45433.1"/>
    </source>
</evidence>
<proteinExistence type="inferred from homology"/>
<feature type="region of interest" description="Disordered" evidence="7">
    <location>
        <begin position="1"/>
        <end position="25"/>
    </location>
</feature>
<evidence type="ECO:0000256" key="7">
    <source>
        <dbReference type="SAM" id="MobiDB-lite"/>
    </source>
</evidence>
<feature type="transmembrane region" description="Helical" evidence="8">
    <location>
        <begin position="398"/>
        <end position="419"/>
    </location>
</feature>
<dbReference type="Proteomes" id="UP000295633">
    <property type="component" value="Unassembled WGS sequence"/>
</dbReference>
<dbReference type="PANTHER" id="PTHR30572:SF4">
    <property type="entry name" value="ABC TRANSPORTER PERMEASE YTRF"/>
    <property type="match status" value="1"/>
</dbReference>
<feature type="transmembrane region" description="Helical" evidence="8">
    <location>
        <begin position="43"/>
        <end position="68"/>
    </location>
</feature>
<keyword evidence="5 8" id="KW-0472">Membrane</keyword>
<dbReference type="GO" id="GO:0022857">
    <property type="term" value="F:transmembrane transporter activity"/>
    <property type="evidence" value="ECO:0007669"/>
    <property type="project" value="TreeGrafter"/>
</dbReference>
<dbReference type="GO" id="GO:0005886">
    <property type="term" value="C:plasma membrane"/>
    <property type="evidence" value="ECO:0007669"/>
    <property type="project" value="UniProtKB-SubCell"/>
</dbReference>
<feature type="compositionally biased region" description="Basic and acidic residues" evidence="7">
    <location>
        <begin position="1"/>
        <end position="22"/>
    </location>
</feature>
<keyword evidence="2" id="KW-1003">Cell membrane</keyword>
<evidence type="ECO:0000256" key="5">
    <source>
        <dbReference type="ARBA" id="ARBA00023136"/>
    </source>
</evidence>
<comment type="caution">
    <text evidence="10">The sequence shown here is derived from an EMBL/GenBank/DDBJ whole genome shotgun (WGS) entry which is preliminary data.</text>
</comment>
<keyword evidence="3 8" id="KW-0812">Transmembrane</keyword>
<comment type="subcellular location">
    <subcellularLocation>
        <location evidence="1">Cell membrane</location>
        <topology evidence="1">Multi-pass membrane protein</topology>
    </subcellularLocation>
</comment>
<dbReference type="Pfam" id="PF02687">
    <property type="entry name" value="FtsX"/>
    <property type="match status" value="1"/>
</dbReference>
<feature type="region of interest" description="Disordered" evidence="7">
    <location>
        <begin position="106"/>
        <end position="133"/>
    </location>
</feature>
<accession>A0A4V3B3Q9</accession>